<reference evidence="5 8" key="1">
    <citation type="submission" date="2018-09" db="EMBL/GenBank/DDBJ databases">
        <title>Roseomonas sp. nov., isolated from feces of Tibetan antelopes in the Qinghai-Tibet plateau, China.</title>
        <authorList>
            <person name="Tian Z."/>
        </authorList>
    </citation>
    <scope>NUCLEOTIDE SEQUENCE [LARGE SCALE GENOMIC DNA]</scope>
    <source>
        <strain evidence="6 7">Z23</strain>
        <strain evidence="5 8">Z24</strain>
    </source>
</reference>
<dbReference type="GO" id="GO:0018189">
    <property type="term" value="P:pyrroloquinoline quinone biosynthetic process"/>
    <property type="evidence" value="ECO:0007669"/>
    <property type="project" value="UniProtKB-UniRule"/>
</dbReference>
<dbReference type="GO" id="GO:0033732">
    <property type="term" value="F:pyrroloquinoline-quinone synthase activity"/>
    <property type="evidence" value="ECO:0007669"/>
    <property type="project" value="UniProtKB-EC"/>
</dbReference>
<evidence type="ECO:0000256" key="2">
    <source>
        <dbReference type="ARBA" id="ARBA00023002"/>
    </source>
</evidence>
<evidence type="ECO:0000313" key="5">
    <source>
        <dbReference type="EMBL" id="RKK04062.1"/>
    </source>
</evidence>
<dbReference type="SUPFAM" id="SSF48613">
    <property type="entry name" value="Heme oxygenase-like"/>
    <property type="match status" value="1"/>
</dbReference>
<dbReference type="InterPro" id="IPR039068">
    <property type="entry name" value="PqqC-like"/>
</dbReference>
<dbReference type="Gene3D" id="1.20.910.10">
    <property type="entry name" value="Heme oxygenase-like"/>
    <property type="match status" value="1"/>
</dbReference>
<comment type="catalytic activity">
    <reaction evidence="3">
        <text>6-(2-amino-2-carboxyethyl)-7,8-dioxo-1,2,3,4,7,8-hexahydroquinoline-2,4-dicarboxylate + 3 O2 = pyrroloquinoline quinone + 2 H2O2 + 2 H2O + H(+)</text>
        <dbReference type="Rhea" id="RHEA:10692"/>
        <dbReference type="ChEBI" id="CHEBI:15377"/>
        <dbReference type="ChEBI" id="CHEBI:15378"/>
        <dbReference type="ChEBI" id="CHEBI:15379"/>
        <dbReference type="ChEBI" id="CHEBI:16240"/>
        <dbReference type="ChEBI" id="CHEBI:58442"/>
        <dbReference type="ChEBI" id="CHEBI:58778"/>
        <dbReference type="EC" id="1.3.3.11"/>
    </reaction>
</comment>
<dbReference type="InterPro" id="IPR011845">
    <property type="entry name" value="PqqC"/>
</dbReference>
<protein>
    <recommendedName>
        <fullName evidence="3">Pyrroloquinoline-quinone synthase</fullName>
        <ecNumber evidence="3">1.3.3.11</ecNumber>
    </recommendedName>
    <alternativeName>
        <fullName evidence="3">Coenzyme PQQ synthesis protein C</fullName>
    </alternativeName>
    <alternativeName>
        <fullName evidence="3">Pyrroloquinoline quinone biosynthesis protein C</fullName>
    </alternativeName>
</protein>
<proteinExistence type="inferred from homology"/>
<dbReference type="InterPro" id="IPR004305">
    <property type="entry name" value="Thiaminase-2/PQQC"/>
</dbReference>
<dbReference type="UniPathway" id="UPA00539"/>
<sequence>MSAPLLSPEALEAALRQIGIERYHNLHPFHRALHGGKLNRVQVQAWALNRYYYQSRIPAKDAYVVARLPDPALRRLWRSRIEDHDGDIQPEGAEQNGGIARWLKLTDGLGLDRDYVVSTAGILPGTRHAVDAYVNFVRDRPILEAIASSLTEMFSPNIISERVSGMLRHYDFVTPETLAYFTPRLTQAPKDVAFALDYVKEHARTFEQQQAVLDALRFKCGVLWAQLDALDYAYVSPGHVPPGAWRPRA</sequence>
<feature type="domain" description="Thiaminase-2/PQQC" evidence="4">
    <location>
        <begin position="13"/>
        <end position="228"/>
    </location>
</feature>
<dbReference type="Proteomes" id="UP000274097">
    <property type="component" value="Unassembled WGS sequence"/>
</dbReference>
<keyword evidence="2 3" id="KW-0560">Oxidoreductase</keyword>
<evidence type="ECO:0000313" key="8">
    <source>
        <dbReference type="Proteomes" id="UP000278036"/>
    </source>
</evidence>
<evidence type="ECO:0000259" key="4">
    <source>
        <dbReference type="Pfam" id="PF03070"/>
    </source>
</evidence>
<dbReference type="InterPro" id="IPR016084">
    <property type="entry name" value="Haem_Oase-like_multi-hlx"/>
</dbReference>
<dbReference type="RefSeq" id="WP_120638437.1">
    <property type="nucleotide sequence ID" value="NZ_RAQU01000058.1"/>
</dbReference>
<dbReference type="PANTHER" id="PTHR40279:SF3">
    <property type="entry name" value="4-AMINOBENZOATE SYNTHASE"/>
    <property type="match status" value="1"/>
</dbReference>
<name>A0A3A9JC50_9PROT</name>
<dbReference type="EMBL" id="RAQU01000058">
    <property type="protein sequence ID" value="RKK04062.1"/>
    <property type="molecule type" value="Genomic_DNA"/>
</dbReference>
<evidence type="ECO:0000313" key="7">
    <source>
        <dbReference type="Proteomes" id="UP000274097"/>
    </source>
</evidence>
<accession>A0A3A9JC50</accession>
<dbReference type="NCBIfam" id="TIGR02111">
    <property type="entry name" value="PQQ_syn_pqqC"/>
    <property type="match status" value="1"/>
</dbReference>
<dbReference type="Pfam" id="PF03070">
    <property type="entry name" value="TENA_THI-4"/>
    <property type="match status" value="1"/>
</dbReference>
<dbReference type="OrthoDB" id="9800756at2"/>
<dbReference type="AlphaFoldDB" id="A0A3A9JC50"/>
<dbReference type="InParanoid" id="A0A3A9JC50"/>
<dbReference type="PANTHER" id="PTHR40279">
    <property type="entry name" value="PQQC-LIKE PROTEIN"/>
    <property type="match status" value="1"/>
</dbReference>
<dbReference type="EC" id="1.3.3.11" evidence="3"/>
<dbReference type="Proteomes" id="UP000278036">
    <property type="component" value="Unassembled WGS sequence"/>
</dbReference>
<evidence type="ECO:0000313" key="6">
    <source>
        <dbReference type="EMBL" id="RMI20238.1"/>
    </source>
</evidence>
<evidence type="ECO:0000256" key="1">
    <source>
        <dbReference type="ARBA" id="ARBA00022905"/>
    </source>
</evidence>
<dbReference type="EMBL" id="RFLX01000013">
    <property type="protein sequence ID" value="RMI20238.1"/>
    <property type="molecule type" value="Genomic_DNA"/>
</dbReference>
<organism evidence="5 8">
    <name type="scientific">Teichococcus wenyumeiae</name>
    <dbReference type="NCBI Taxonomy" id="2478470"/>
    <lineage>
        <taxon>Bacteria</taxon>
        <taxon>Pseudomonadati</taxon>
        <taxon>Pseudomonadota</taxon>
        <taxon>Alphaproteobacteria</taxon>
        <taxon>Acetobacterales</taxon>
        <taxon>Roseomonadaceae</taxon>
        <taxon>Roseomonas</taxon>
    </lineage>
</organism>
<evidence type="ECO:0000256" key="3">
    <source>
        <dbReference type="HAMAP-Rule" id="MF_00654"/>
    </source>
</evidence>
<gene>
    <name evidence="3 5" type="primary">pqqC</name>
    <name evidence="5" type="ORF">D6Z83_11410</name>
    <name evidence="6" type="ORF">EBE87_17335</name>
</gene>
<comment type="caution">
    <text evidence="5">The sequence shown here is derived from an EMBL/GenBank/DDBJ whole genome shotgun (WGS) entry which is preliminary data.</text>
</comment>
<keyword evidence="1 3" id="KW-0884">PQQ biosynthesis</keyword>
<dbReference type="HAMAP" id="MF_00654">
    <property type="entry name" value="PQQ_syn_PqqC"/>
    <property type="match status" value="1"/>
</dbReference>
<comment type="pathway">
    <text evidence="3">Cofactor biosynthesis; pyrroloquinoline quinone biosynthesis.</text>
</comment>
<comment type="function">
    <text evidence="3">Ring cyclization and eight-electron oxidation of 3a-(2-amino-2-carboxyethyl)-4,5-dioxo-4,5,6,7,8,9-hexahydroquinoline-7,9-dicarboxylic-acid to PQQ.</text>
</comment>
<keyword evidence="7" id="KW-1185">Reference proteome</keyword>
<comment type="similarity">
    <text evidence="3">Belongs to the PqqC family.</text>
</comment>